<gene>
    <name evidence="1" type="ORF">DM868_13660</name>
</gene>
<dbReference type="OrthoDB" id="330708at2157"/>
<protein>
    <recommendedName>
        <fullName evidence="3">DUF1102 domain-containing protein</fullName>
    </recommendedName>
</protein>
<dbReference type="Proteomes" id="UP000308037">
    <property type="component" value="Unassembled WGS sequence"/>
</dbReference>
<keyword evidence="2" id="KW-1185">Reference proteome</keyword>
<evidence type="ECO:0000313" key="1">
    <source>
        <dbReference type="EMBL" id="TKR24650.1"/>
    </source>
</evidence>
<organism evidence="1 2">
    <name type="scientific">Natronomonas salsuginis</name>
    <dbReference type="NCBI Taxonomy" id="2217661"/>
    <lineage>
        <taxon>Archaea</taxon>
        <taxon>Methanobacteriati</taxon>
        <taxon>Methanobacteriota</taxon>
        <taxon>Stenosarchaea group</taxon>
        <taxon>Halobacteria</taxon>
        <taxon>Halobacteriales</taxon>
        <taxon>Natronomonadaceae</taxon>
        <taxon>Natronomonas</taxon>
    </lineage>
</organism>
<proteinExistence type="predicted"/>
<name>A0A4U5J6L7_9EURY</name>
<dbReference type="EMBL" id="QKNX01000007">
    <property type="protein sequence ID" value="TKR24650.1"/>
    <property type="molecule type" value="Genomic_DNA"/>
</dbReference>
<comment type="caution">
    <text evidence="1">The sequence shown here is derived from an EMBL/GenBank/DDBJ whole genome shotgun (WGS) entry which is preliminary data.</text>
</comment>
<dbReference type="RefSeq" id="WP_137277395.1">
    <property type="nucleotide sequence ID" value="NZ_QKNX01000007.1"/>
</dbReference>
<reference evidence="1 2" key="1">
    <citation type="submission" date="2019-04" db="EMBL/GenBank/DDBJ databases">
        <title>Natronomonas sp. F20-122 a newhaloarchaeon isolated from a saline saltern of Isla Bacuta, Huelva, Spain.</title>
        <authorList>
            <person name="Duran-Viseras A."/>
            <person name="Sanchez-Porro C."/>
            <person name="Ventosa A."/>
        </authorList>
    </citation>
    <scope>NUCLEOTIDE SEQUENCE [LARGE SCALE GENOMIC DNA]</scope>
    <source>
        <strain evidence="1 2">F20-122</strain>
    </source>
</reference>
<evidence type="ECO:0008006" key="3">
    <source>
        <dbReference type="Google" id="ProtNLM"/>
    </source>
</evidence>
<sequence>MDMLSRRRVLFGVGSLIFGGGVILGTGAFTSVQAERGVSVETTGDASALLALDATNATNGAYASETGDDGQLQIDIGDLSDPSRDQTVETGGSGVNKNAITIIKDIFVVRNQGTQTVEVKLESVKDDNGNQNIVPDRPGNISLNKDKVYIWFNEWGDDSDDVETPEYETSPVTLDVGEQVEVDMAIQLEGDYTRTFGNIELIAESTQ</sequence>
<evidence type="ECO:0000313" key="2">
    <source>
        <dbReference type="Proteomes" id="UP000308037"/>
    </source>
</evidence>
<accession>A0A4U5J6L7</accession>
<dbReference type="AlphaFoldDB" id="A0A4U5J6L7"/>